<dbReference type="GO" id="GO:0008897">
    <property type="term" value="F:holo-[acyl-carrier-protein] synthase activity"/>
    <property type="evidence" value="ECO:0007669"/>
    <property type="project" value="InterPro"/>
</dbReference>
<evidence type="ECO:0000259" key="4">
    <source>
        <dbReference type="Pfam" id="PF22624"/>
    </source>
</evidence>
<dbReference type="PANTHER" id="PTHR12215">
    <property type="entry name" value="PHOSPHOPANTETHEINE TRANSFERASE"/>
    <property type="match status" value="1"/>
</dbReference>
<dbReference type="GO" id="GO:0000287">
    <property type="term" value="F:magnesium ion binding"/>
    <property type="evidence" value="ECO:0007669"/>
    <property type="project" value="InterPro"/>
</dbReference>
<organism evidence="5 6">
    <name type="scientific">Methylomicrobium album BG8</name>
    <dbReference type="NCBI Taxonomy" id="686340"/>
    <lineage>
        <taxon>Bacteria</taxon>
        <taxon>Pseudomonadati</taxon>
        <taxon>Pseudomonadota</taxon>
        <taxon>Gammaproteobacteria</taxon>
        <taxon>Methylococcales</taxon>
        <taxon>Methylococcaceae</taxon>
        <taxon>Methylomicrobium</taxon>
    </lineage>
</organism>
<dbReference type="EMBL" id="CM001475">
    <property type="protein sequence ID" value="EIC28671.1"/>
    <property type="molecule type" value="Genomic_DNA"/>
</dbReference>
<dbReference type="AlphaFoldDB" id="H8GR12"/>
<keyword evidence="6" id="KW-1185">Reference proteome</keyword>
<dbReference type="HOGENOM" id="CLU_057011_2_3_6"/>
<dbReference type="Proteomes" id="UP000005090">
    <property type="component" value="Chromosome"/>
</dbReference>
<name>H8GR12_METAL</name>
<dbReference type="SUPFAM" id="SSF56214">
    <property type="entry name" value="4'-phosphopantetheinyl transferase"/>
    <property type="match status" value="2"/>
</dbReference>
<dbReference type="PANTHER" id="PTHR12215:SF10">
    <property type="entry name" value="L-AMINOADIPATE-SEMIALDEHYDE DEHYDROGENASE-PHOSPHOPANTETHEINYL TRANSFERASE"/>
    <property type="match status" value="1"/>
</dbReference>
<feature type="domain" description="4'-phosphopantetheinyl transferase N-terminal" evidence="4">
    <location>
        <begin position="17"/>
        <end position="101"/>
    </location>
</feature>
<dbReference type="GO" id="GO:0019878">
    <property type="term" value="P:lysine biosynthetic process via aminoadipic acid"/>
    <property type="evidence" value="ECO:0007669"/>
    <property type="project" value="TreeGrafter"/>
</dbReference>
<dbReference type="STRING" id="686340.Metal_0842"/>
<reference evidence="5 6" key="1">
    <citation type="journal article" date="2013" name="Genome Announc.">
        <title>Genome Sequence of the Obligate Gammaproteobacterial Methanotroph Methylomicrobium album Strain BG8.</title>
        <authorList>
            <person name="Kits K.D."/>
            <person name="Kalyuzhnaya M.G."/>
            <person name="Klotz M.G."/>
            <person name="Jetten M.S."/>
            <person name="Op den Camp H.J."/>
            <person name="Vuilleumier S."/>
            <person name="Bringel F."/>
            <person name="Dispirito A.A."/>
            <person name="Murrell J.C."/>
            <person name="Bruce D."/>
            <person name="Cheng J.F."/>
            <person name="Copeland A."/>
            <person name="Goodwin L."/>
            <person name="Hauser L."/>
            <person name="Lajus A."/>
            <person name="Land M.L."/>
            <person name="Lapidus A."/>
            <person name="Lucas S."/>
            <person name="Medigue C."/>
            <person name="Pitluck S."/>
            <person name="Woyke T."/>
            <person name="Zeytun A."/>
            <person name="Stein L.Y."/>
        </authorList>
    </citation>
    <scope>NUCLEOTIDE SEQUENCE [LARGE SCALE GENOMIC DNA]</scope>
    <source>
        <strain evidence="5 6">BG8</strain>
    </source>
</reference>
<dbReference type="Pfam" id="PF22624">
    <property type="entry name" value="AASDHPPT_N"/>
    <property type="match status" value="1"/>
</dbReference>
<evidence type="ECO:0000313" key="6">
    <source>
        <dbReference type="Proteomes" id="UP000005090"/>
    </source>
</evidence>
<protein>
    <submittedName>
        <fullName evidence="5">Phosphopantetheinyl transferase</fullName>
    </submittedName>
</protein>
<accession>H8GR12</accession>
<gene>
    <name evidence="5" type="ORF">Metal_0842</name>
</gene>
<evidence type="ECO:0000259" key="3">
    <source>
        <dbReference type="Pfam" id="PF01648"/>
    </source>
</evidence>
<comment type="similarity">
    <text evidence="1">Belongs to the P-Pant transferase superfamily. Gsp/Sfp/HetI/AcpT family.</text>
</comment>
<dbReference type="Pfam" id="PF01648">
    <property type="entry name" value="ACPS"/>
    <property type="match status" value="1"/>
</dbReference>
<dbReference type="InterPro" id="IPR037143">
    <property type="entry name" value="4-PPantetheinyl_Trfase_dom_sf"/>
</dbReference>
<dbReference type="Gene3D" id="3.90.470.20">
    <property type="entry name" value="4'-phosphopantetheinyl transferase domain"/>
    <property type="match status" value="2"/>
</dbReference>
<evidence type="ECO:0000256" key="1">
    <source>
        <dbReference type="ARBA" id="ARBA00010990"/>
    </source>
</evidence>
<evidence type="ECO:0000313" key="5">
    <source>
        <dbReference type="EMBL" id="EIC28671.1"/>
    </source>
</evidence>
<sequence>MSKHSLDIWLGRLAASPADLPFYRSLLDREERVRAQRIRIPQRQDYYAETHARLRLLLSETVNAAPTQLRFSRNAHGKPFLADFPDVAFNLSHTADRLAIAVVRRCRLGIDIETCKPRTNLSALAAKCFGAEEMAYWQSLPETERLAAFYYFWTRKEAFVKAVGQGISLGLQHCVINPAHPTGMLHIPASCGASGDWSLHDLDIGDGVLGAVAVDGPIAAMTVRTL</sequence>
<keyword evidence="2 5" id="KW-0808">Transferase</keyword>
<dbReference type="InterPro" id="IPR008278">
    <property type="entry name" value="4-PPantetheinyl_Trfase_dom"/>
</dbReference>
<dbReference type="RefSeq" id="WP_005369935.1">
    <property type="nucleotide sequence ID" value="NZ_CM001475.1"/>
</dbReference>
<feature type="domain" description="4'-phosphopantetheinyl transferase" evidence="3">
    <location>
        <begin position="108"/>
        <end position="199"/>
    </location>
</feature>
<dbReference type="InterPro" id="IPR055066">
    <property type="entry name" value="AASDHPPT_N"/>
</dbReference>
<dbReference type="eggNOG" id="COG2091">
    <property type="taxonomic scope" value="Bacteria"/>
</dbReference>
<dbReference type="GO" id="GO:0005829">
    <property type="term" value="C:cytosol"/>
    <property type="evidence" value="ECO:0007669"/>
    <property type="project" value="TreeGrafter"/>
</dbReference>
<dbReference type="InterPro" id="IPR050559">
    <property type="entry name" value="P-Pant_transferase_sf"/>
</dbReference>
<proteinExistence type="inferred from homology"/>
<evidence type="ECO:0000256" key="2">
    <source>
        <dbReference type="ARBA" id="ARBA00022679"/>
    </source>
</evidence>